<keyword evidence="3" id="KW-1185">Reference proteome</keyword>
<dbReference type="InterPro" id="IPR005625">
    <property type="entry name" value="PepSY-ass_TM"/>
</dbReference>
<reference evidence="2 3" key="1">
    <citation type="submission" date="2024-03" db="EMBL/GenBank/DDBJ databases">
        <title>High-quality draft genome sequencing of Tistrella sp. BH-R2-4.</title>
        <authorList>
            <person name="Dong C."/>
        </authorList>
    </citation>
    <scope>NUCLEOTIDE SEQUENCE [LARGE SCALE GENOMIC DNA]</scope>
    <source>
        <strain evidence="2 3">BH-R2-4</strain>
    </source>
</reference>
<protein>
    <submittedName>
        <fullName evidence="2">PepSY-associated TM helix domain-containing protein</fullName>
    </submittedName>
</protein>
<dbReference type="Proteomes" id="UP001413721">
    <property type="component" value="Unassembled WGS sequence"/>
</dbReference>
<feature type="transmembrane region" description="Helical" evidence="1">
    <location>
        <begin position="141"/>
        <end position="162"/>
    </location>
</feature>
<comment type="caution">
    <text evidence="2">The sequence shown here is derived from an EMBL/GenBank/DDBJ whole genome shotgun (WGS) entry which is preliminary data.</text>
</comment>
<evidence type="ECO:0000313" key="2">
    <source>
        <dbReference type="EMBL" id="MEN2987581.1"/>
    </source>
</evidence>
<dbReference type="PANTHER" id="PTHR34219">
    <property type="entry name" value="IRON-REGULATED INNER MEMBRANE PROTEIN-RELATED"/>
    <property type="match status" value="1"/>
</dbReference>
<gene>
    <name evidence="2" type="ORF">WG926_04645</name>
</gene>
<evidence type="ECO:0000256" key="1">
    <source>
        <dbReference type="SAM" id="Phobius"/>
    </source>
</evidence>
<dbReference type="Pfam" id="PF03929">
    <property type="entry name" value="PepSY_TM"/>
    <property type="match status" value="1"/>
</dbReference>
<keyword evidence="1" id="KW-0472">Membrane</keyword>
<organism evidence="2 3">
    <name type="scientific">Tistrella arctica</name>
    <dbReference type="NCBI Taxonomy" id="3133430"/>
    <lineage>
        <taxon>Bacteria</taxon>
        <taxon>Pseudomonadati</taxon>
        <taxon>Pseudomonadota</taxon>
        <taxon>Alphaproteobacteria</taxon>
        <taxon>Geminicoccales</taxon>
        <taxon>Geminicoccaceae</taxon>
        <taxon>Tistrella</taxon>
    </lineage>
</organism>
<name>A0ABU9YFM1_9PROT</name>
<dbReference type="PANTHER" id="PTHR34219:SF5">
    <property type="entry name" value="BLR4505 PROTEIN"/>
    <property type="match status" value="1"/>
</dbReference>
<feature type="transmembrane region" description="Helical" evidence="1">
    <location>
        <begin position="206"/>
        <end position="225"/>
    </location>
</feature>
<proteinExistence type="predicted"/>
<dbReference type="RefSeq" id="WP_345936849.1">
    <property type="nucleotide sequence ID" value="NZ_JBBKTW010000002.1"/>
</dbReference>
<sequence length="408" mass="43327">MRGLWVRVHRWAGLSTALFLVLAGLTGSAITFRHDLDAWLNPALFQAPGRGPVLAPDAIAARVAAIDPDIAVTALPLVPRAGEAVLVTVLPRPGTPPPGYDQVFVDPVTGDILGRRDQMTAIMPFLYTFHYSLTAGPVGKWLLGVVALIWALDAIVALWLTLPRGRRPFTRGFGAGWAPAWKIKPGLSLRGTGSHRRVLDLHRAPGLWLWAVFLVLAISSVSLNLEAQVMRPLLSLVADLSPSAREVGAPRYRANPPPPGLSFEQAAARGEAHAAASGLPAQAVDAYHYAAFGVYIISLDEPEPHSPWAIDTGHPHLYLDDATGAVLLASVPGQGTVGDVFLQLQFPLHSGRIGGLAGRILIAVAGVALALVSITGVVIWWRKRRARHQVAARSAGTPPAATPGRATP</sequence>
<accession>A0ABU9YFM1</accession>
<evidence type="ECO:0000313" key="3">
    <source>
        <dbReference type="Proteomes" id="UP001413721"/>
    </source>
</evidence>
<keyword evidence="1" id="KW-1133">Transmembrane helix</keyword>
<keyword evidence="1" id="KW-0812">Transmembrane</keyword>
<dbReference type="EMBL" id="JBBKTW010000002">
    <property type="protein sequence ID" value="MEN2987581.1"/>
    <property type="molecule type" value="Genomic_DNA"/>
</dbReference>
<feature type="transmembrane region" description="Helical" evidence="1">
    <location>
        <begin position="356"/>
        <end position="381"/>
    </location>
</feature>